<keyword evidence="5 13" id="KW-0812">Transmembrane</keyword>
<dbReference type="GO" id="GO:0004605">
    <property type="term" value="F:phosphatidate cytidylyltransferase activity"/>
    <property type="evidence" value="ECO:0007669"/>
    <property type="project" value="TreeGrafter"/>
</dbReference>
<sequence>MSDDVWRHRARDDENFGPPLFGEDADSDDAVADDARPGRKADKPIVFDDSTGSMPHWTVPATGEVPRVSRPPRGEVRDPTDDLDVWSSFSGNAPVWGDDKAVADPSARYDDFSDMPRSAALNDGAAPEDPFFDVTDADISGAITATRREPGRITIGTDPTDEGIGRPTPSKGRSRTSREEQARAARSGRPSGAVRAVPATTTTAGVGGRDMPTAIAVGALMAAVFVGAIIWKPQAVLAIVVIVIGLAAVEYFAKVTEKGYQPASVVGIVACVASPLAAYWVGERAIPLVMVFAFIAGSISFIGAPNLNSSPMPNMAITTLGVTWIGLAGAFGGLILGAQTSGVIPGHAGTDTLMLLAVGVVVNDIGALFVGSAAGRTPLRGWISPNKSVEGFIGGALLTIIAMVVVGIADKSDTWSNPNLILLGIVVAVMAPLGDLTESMFKRNLDVKDFGSIVKGHGGVLDRFDGFLFTLPAAFYLLIVLEPWVSAVRK</sequence>
<evidence type="ECO:0000256" key="7">
    <source>
        <dbReference type="ARBA" id="ARBA00022989"/>
    </source>
</evidence>
<keyword evidence="8" id="KW-0443">Lipid metabolism</keyword>
<keyword evidence="2" id="KW-1003">Cell membrane</keyword>
<evidence type="ECO:0000256" key="8">
    <source>
        <dbReference type="ARBA" id="ARBA00023098"/>
    </source>
</evidence>
<comment type="subcellular location">
    <subcellularLocation>
        <location evidence="1">Cell membrane</location>
        <topology evidence="1">Multi-pass membrane protein</topology>
    </subcellularLocation>
</comment>
<feature type="compositionally biased region" description="Basic and acidic residues" evidence="12">
    <location>
        <begin position="1"/>
        <end position="14"/>
    </location>
</feature>
<accession>A0A6J7FJ78</accession>
<evidence type="ECO:0000256" key="13">
    <source>
        <dbReference type="SAM" id="Phobius"/>
    </source>
</evidence>
<reference evidence="14" key="1">
    <citation type="submission" date="2020-05" db="EMBL/GenBank/DDBJ databases">
        <authorList>
            <person name="Chiriac C."/>
            <person name="Salcher M."/>
            <person name="Ghai R."/>
            <person name="Kavagutti S V."/>
        </authorList>
    </citation>
    <scope>NUCLEOTIDE SEQUENCE</scope>
</reference>
<evidence type="ECO:0000256" key="10">
    <source>
        <dbReference type="ARBA" id="ARBA00023209"/>
    </source>
</evidence>
<feature type="compositionally biased region" description="Acidic residues" evidence="12">
    <location>
        <begin position="23"/>
        <end position="32"/>
    </location>
</feature>
<keyword evidence="9 13" id="KW-0472">Membrane</keyword>
<feature type="region of interest" description="Disordered" evidence="12">
    <location>
        <begin position="1"/>
        <end position="101"/>
    </location>
</feature>
<keyword evidence="3" id="KW-0444">Lipid biosynthesis</keyword>
<keyword evidence="7 13" id="KW-1133">Transmembrane helix</keyword>
<dbReference type="GO" id="GO:0016024">
    <property type="term" value="P:CDP-diacylglycerol biosynthetic process"/>
    <property type="evidence" value="ECO:0007669"/>
    <property type="project" value="TreeGrafter"/>
</dbReference>
<evidence type="ECO:0000256" key="11">
    <source>
        <dbReference type="ARBA" id="ARBA00023264"/>
    </source>
</evidence>
<evidence type="ECO:0000256" key="9">
    <source>
        <dbReference type="ARBA" id="ARBA00023136"/>
    </source>
</evidence>
<feature type="compositionally biased region" description="Basic and acidic residues" evidence="12">
    <location>
        <begin position="33"/>
        <end position="46"/>
    </location>
</feature>
<feature type="transmembrane region" description="Helical" evidence="13">
    <location>
        <begin position="316"/>
        <end position="340"/>
    </location>
</feature>
<feature type="transmembrane region" description="Helical" evidence="13">
    <location>
        <begin position="286"/>
        <end position="304"/>
    </location>
</feature>
<feature type="transmembrane region" description="Helical" evidence="13">
    <location>
        <begin position="213"/>
        <end position="230"/>
    </location>
</feature>
<name>A0A6J7FJ78_9ZZZZ</name>
<evidence type="ECO:0000256" key="5">
    <source>
        <dbReference type="ARBA" id="ARBA00022692"/>
    </source>
</evidence>
<gene>
    <name evidence="14" type="ORF">UFOPK3376_02890</name>
</gene>
<feature type="transmembrane region" description="Helical" evidence="13">
    <location>
        <begin position="236"/>
        <end position="253"/>
    </location>
</feature>
<organism evidence="14">
    <name type="scientific">freshwater metagenome</name>
    <dbReference type="NCBI Taxonomy" id="449393"/>
    <lineage>
        <taxon>unclassified sequences</taxon>
        <taxon>metagenomes</taxon>
        <taxon>ecological metagenomes</taxon>
    </lineage>
</organism>
<feature type="transmembrane region" description="Helical" evidence="13">
    <location>
        <begin position="352"/>
        <end position="370"/>
    </location>
</feature>
<evidence type="ECO:0000256" key="3">
    <source>
        <dbReference type="ARBA" id="ARBA00022516"/>
    </source>
</evidence>
<keyword evidence="10" id="KW-0594">Phospholipid biosynthesis</keyword>
<dbReference type="GO" id="GO:0005886">
    <property type="term" value="C:plasma membrane"/>
    <property type="evidence" value="ECO:0007669"/>
    <property type="project" value="UniProtKB-SubCell"/>
</dbReference>
<feature type="region of interest" description="Disordered" evidence="12">
    <location>
        <begin position="152"/>
        <end position="205"/>
    </location>
</feature>
<evidence type="ECO:0000256" key="6">
    <source>
        <dbReference type="ARBA" id="ARBA00022695"/>
    </source>
</evidence>
<dbReference type="EMBL" id="CAFBLP010000113">
    <property type="protein sequence ID" value="CAB4891693.1"/>
    <property type="molecule type" value="Genomic_DNA"/>
</dbReference>
<evidence type="ECO:0000256" key="2">
    <source>
        <dbReference type="ARBA" id="ARBA00022475"/>
    </source>
</evidence>
<dbReference type="PANTHER" id="PTHR46382:SF1">
    <property type="entry name" value="PHOSPHATIDATE CYTIDYLYLTRANSFERASE"/>
    <property type="match status" value="1"/>
</dbReference>
<feature type="transmembrane region" description="Helical" evidence="13">
    <location>
        <begin position="391"/>
        <end position="409"/>
    </location>
</feature>
<evidence type="ECO:0000256" key="1">
    <source>
        <dbReference type="ARBA" id="ARBA00004651"/>
    </source>
</evidence>
<keyword evidence="6" id="KW-0548">Nucleotidyltransferase</keyword>
<evidence type="ECO:0000256" key="12">
    <source>
        <dbReference type="SAM" id="MobiDB-lite"/>
    </source>
</evidence>
<evidence type="ECO:0000256" key="4">
    <source>
        <dbReference type="ARBA" id="ARBA00022679"/>
    </source>
</evidence>
<dbReference type="Pfam" id="PF01148">
    <property type="entry name" value="CTP_transf_1"/>
    <property type="match status" value="1"/>
</dbReference>
<protein>
    <submittedName>
        <fullName evidence="14">Unannotated protein</fullName>
    </submittedName>
</protein>
<feature type="compositionally biased region" description="Low complexity" evidence="12">
    <location>
        <begin position="184"/>
        <end position="204"/>
    </location>
</feature>
<dbReference type="PANTHER" id="PTHR46382">
    <property type="entry name" value="PHOSPHATIDATE CYTIDYLYLTRANSFERASE"/>
    <property type="match status" value="1"/>
</dbReference>
<proteinExistence type="predicted"/>
<dbReference type="AlphaFoldDB" id="A0A6J7FJ78"/>
<evidence type="ECO:0000313" key="14">
    <source>
        <dbReference type="EMBL" id="CAB4891693.1"/>
    </source>
</evidence>
<keyword evidence="11" id="KW-1208">Phospholipid metabolism</keyword>
<keyword evidence="4" id="KW-0808">Transferase</keyword>
<feature type="transmembrane region" description="Helical" evidence="13">
    <location>
        <begin position="466"/>
        <end position="485"/>
    </location>
</feature>
<feature type="transmembrane region" description="Helical" evidence="13">
    <location>
        <begin position="260"/>
        <end position="280"/>
    </location>
</feature>